<dbReference type="AlphaFoldDB" id="A0A3N9PY09"/>
<dbReference type="Gene3D" id="1.10.3110.10">
    <property type="entry name" value="protoporphyrinogen ix oxidase, domain 3"/>
    <property type="match status" value="1"/>
</dbReference>
<dbReference type="InterPro" id="IPR036188">
    <property type="entry name" value="FAD/NAD-bd_sf"/>
</dbReference>
<keyword evidence="10 11" id="KW-0350">Heme biosynthesis</keyword>
<comment type="catalytic activity">
    <reaction evidence="1">
        <text>coproporphyrinogen III + 3 O2 = coproporphyrin III + 3 H2O2</text>
        <dbReference type="Rhea" id="RHEA:43436"/>
        <dbReference type="ChEBI" id="CHEBI:15379"/>
        <dbReference type="ChEBI" id="CHEBI:16240"/>
        <dbReference type="ChEBI" id="CHEBI:57309"/>
        <dbReference type="ChEBI" id="CHEBI:131725"/>
        <dbReference type="EC" id="1.3.3.15"/>
    </reaction>
    <physiologicalReaction direction="left-to-right" evidence="1">
        <dbReference type="Rhea" id="RHEA:43437"/>
    </physiologicalReaction>
</comment>
<evidence type="ECO:0000256" key="7">
    <source>
        <dbReference type="ARBA" id="ARBA00022630"/>
    </source>
</evidence>
<comment type="function">
    <text evidence="11">Involved in coproporphyrin-dependent heme b biosynthesis. Catalyzes the oxidation of coproporphyrinogen III to coproporphyrin III.</text>
</comment>
<dbReference type="OrthoDB" id="9805195at2"/>
<accession>A0A3N9PY09</accession>
<dbReference type="NCBIfam" id="TIGR00562">
    <property type="entry name" value="proto_IX_ox"/>
    <property type="match status" value="1"/>
</dbReference>
<dbReference type="PANTHER" id="PTHR42923">
    <property type="entry name" value="PROTOPORPHYRINOGEN OXIDASE"/>
    <property type="match status" value="1"/>
</dbReference>
<evidence type="ECO:0000256" key="1">
    <source>
        <dbReference type="ARBA" id="ARBA00001755"/>
    </source>
</evidence>
<comment type="subcellular location">
    <subcellularLocation>
        <location evidence="11">Cytoplasm</location>
    </subcellularLocation>
</comment>
<keyword evidence="11" id="KW-0963">Cytoplasm</keyword>
<evidence type="ECO:0000256" key="4">
    <source>
        <dbReference type="ARBA" id="ARBA00008310"/>
    </source>
</evidence>
<dbReference type="InterPro" id="IPR050464">
    <property type="entry name" value="Zeta_carotene_desat/Oxidored"/>
</dbReference>
<sequence length="493" mass="53841">MSGTSRKVVIIGGGLSGLSAAFYVRKYYKEAGVQPEIVILEKERSLGGKIETLHKDGFVIEKGPDSFLARKKEMSDLAKELEIDHELVTTNPNAKKTYILQRGKLHPMPAGLVLGIPTDLKPFIGTRLISFPGKLRALMDFVIPPRRSEEDEPLGELIERRFGTEVLENLTEPLLAGIYAADMRKISLQATFPQFGEMERQYGSLIRGMLTGRKPQETHTGTKKSMFLTFRQGLQSLVHTLVHELHDVEQRTEAAAVAIHDRIADTFTGTADIKEGSPGLPDSPQPRYAVELGTGERLPADDVYITVPNFAAAELLRPHVDVSALDAVNYVSVANVVMAFSGDEMDGNFDGSGFLVSRKEGRNITACTWTSAKWLHTSPEGKVLLRCYVGRAGDEQNVQLPDTALEELVRKDLREVMGVTAEPLFAEITRLPDSMPQYPVGHPLAIAGLRSDLAAVLPGVYVFGAGYDGIGMPDCIKFAKLTAKAAAEGLQGN</sequence>
<dbReference type="GO" id="GO:0005737">
    <property type="term" value="C:cytoplasm"/>
    <property type="evidence" value="ECO:0007669"/>
    <property type="project" value="UniProtKB-SubCell"/>
</dbReference>
<evidence type="ECO:0000256" key="10">
    <source>
        <dbReference type="ARBA" id="ARBA00023133"/>
    </source>
</evidence>
<keyword evidence="8 11" id="KW-0274">FAD</keyword>
<dbReference type="Pfam" id="PF01593">
    <property type="entry name" value="Amino_oxidase"/>
    <property type="match status" value="1"/>
</dbReference>
<dbReference type="InterPro" id="IPR002937">
    <property type="entry name" value="Amino_oxidase"/>
</dbReference>
<evidence type="ECO:0000256" key="6">
    <source>
        <dbReference type="ARBA" id="ARBA00019046"/>
    </source>
</evidence>
<evidence type="ECO:0000256" key="8">
    <source>
        <dbReference type="ARBA" id="ARBA00022827"/>
    </source>
</evidence>
<dbReference type="UniPathway" id="UPA00252"/>
<gene>
    <name evidence="13" type="primary">hemG</name>
    <name evidence="13" type="ORF">EH198_13385</name>
</gene>
<dbReference type="GO" id="GO:0004729">
    <property type="term" value="F:oxygen-dependent protoporphyrinogen oxidase activity"/>
    <property type="evidence" value="ECO:0007669"/>
    <property type="project" value="UniProtKB-UniRule"/>
</dbReference>
<evidence type="ECO:0000313" key="14">
    <source>
        <dbReference type="Proteomes" id="UP000282529"/>
    </source>
</evidence>
<keyword evidence="9 11" id="KW-0560">Oxidoreductase</keyword>
<comment type="cofactor">
    <cofactor evidence="2 11">
        <name>FAD</name>
        <dbReference type="ChEBI" id="CHEBI:57692"/>
    </cofactor>
</comment>
<dbReference type="Gene3D" id="3.50.50.60">
    <property type="entry name" value="FAD/NAD(P)-binding domain"/>
    <property type="match status" value="1"/>
</dbReference>
<dbReference type="Gene3D" id="3.90.660.20">
    <property type="entry name" value="Protoporphyrinogen oxidase, mitochondrial, domain 2"/>
    <property type="match status" value="1"/>
</dbReference>
<feature type="domain" description="Amine oxidase" evidence="12">
    <location>
        <begin position="15"/>
        <end position="485"/>
    </location>
</feature>
<evidence type="ECO:0000256" key="3">
    <source>
        <dbReference type="ARBA" id="ARBA00004744"/>
    </source>
</evidence>
<evidence type="ECO:0000256" key="9">
    <source>
        <dbReference type="ARBA" id="ARBA00023002"/>
    </source>
</evidence>
<protein>
    <recommendedName>
        <fullName evidence="6 11">Coproporphyrinogen III oxidase</fullName>
        <ecNumber evidence="5 11">1.3.3.15</ecNumber>
    </recommendedName>
</protein>
<dbReference type="PANTHER" id="PTHR42923:SF3">
    <property type="entry name" value="PROTOPORPHYRINOGEN OXIDASE"/>
    <property type="match status" value="1"/>
</dbReference>
<proteinExistence type="inferred from homology"/>
<evidence type="ECO:0000256" key="2">
    <source>
        <dbReference type="ARBA" id="ARBA00001974"/>
    </source>
</evidence>
<comment type="similarity">
    <text evidence="4 11">Belongs to the protoporphyrinogen/coproporphyrinogen oxidase family. Coproporphyrinogen III oxidase subfamily.</text>
</comment>
<name>A0A3N9PY09_9BACL</name>
<dbReference type="EMBL" id="RQPI01000006">
    <property type="protein sequence ID" value="RQW11292.1"/>
    <property type="molecule type" value="Genomic_DNA"/>
</dbReference>
<organism evidence="13 14">
    <name type="scientific">Paenibacillus rhizophilus</name>
    <dbReference type="NCBI Taxonomy" id="1850366"/>
    <lineage>
        <taxon>Bacteria</taxon>
        <taxon>Bacillati</taxon>
        <taxon>Bacillota</taxon>
        <taxon>Bacilli</taxon>
        <taxon>Bacillales</taxon>
        <taxon>Paenibacillaceae</taxon>
        <taxon>Paenibacillus</taxon>
    </lineage>
</organism>
<dbReference type="GO" id="GO:0006783">
    <property type="term" value="P:heme biosynthetic process"/>
    <property type="evidence" value="ECO:0007669"/>
    <property type="project" value="UniProtKB-UniRule"/>
</dbReference>
<dbReference type="EC" id="1.3.3.15" evidence="5 11"/>
<dbReference type="InterPro" id="IPR004572">
    <property type="entry name" value="Protoporphyrinogen_oxidase"/>
</dbReference>
<dbReference type="SUPFAM" id="SSF51905">
    <property type="entry name" value="FAD/NAD(P)-binding domain"/>
    <property type="match status" value="1"/>
</dbReference>
<dbReference type="SUPFAM" id="SSF54373">
    <property type="entry name" value="FAD-linked reductases, C-terminal domain"/>
    <property type="match status" value="1"/>
</dbReference>
<evidence type="ECO:0000259" key="12">
    <source>
        <dbReference type="Pfam" id="PF01593"/>
    </source>
</evidence>
<comment type="pathway">
    <text evidence="3 11">Porphyrin-containing compound metabolism; protoheme biosynthesis.</text>
</comment>
<evidence type="ECO:0000256" key="11">
    <source>
        <dbReference type="RuleBase" id="RU364052"/>
    </source>
</evidence>
<keyword evidence="7 11" id="KW-0285">Flavoprotein</keyword>
<reference evidence="13 14" key="1">
    <citation type="submission" date="2018-11" db="EMBL/GenBank/DDBJ databases">
        <title>Genome sequence of strain 7197.</title>
        <authorList>
            <person name="Gao J."/>
            <person name="Sun J."/>
        </authorList>
    </citation>
    <scope>NUCLEOTIDE SEQUENCE [LARGE SCALE GENOMIC DNA]</scope>
    <source>
        <strain evidence="13 14">7197</strain>
    </source>
</reference>
<comment type="caution">
    <text evidence="13">The sequence shown here is derived from an EMBL/GenBank/DDBJ whole genome shotgun (WGS) entry which is preliminary data.</text>
</comment>
<dbReference type="RefSeq" id="WP_124696019.1">
    <property type="nucleotide sequence ID" value="NZ_JBHUFE010000031.1"/>
</dbReference>
<evidence type="ECO:0000256" key="5">
    <source>
        <dbReference type="ARBA" id="ARBA00012402"/>
    </source>
</evidence>
<dbReference type="Proteomes" id="UP000282529">
    <property type="component" value="Unassembled WGS sequence"/>
</dbReference>
<evidence type="ECO:0000313" key="13">
    <source>
        <dbReference type="EMBL" id="RQW11292.1"/>
    </source>
</evidence>
<keyword evidence="14" id="KW-1185">Reference proteome</keyword>